<dbReference type="Proteomes" id="UP001218638">
    <property type="component" value="Chromosome"/>
</dbReference>
<evidence type="ECO:0000313" key="3">
    <source>
        <dbReference type="EMBL" id="WED66099.1"/>
    </source>
</evidence>
<dbReference type="PANTHER" id="PTHR31876:SF26">
    <property type="entry name" value="PROTEIN LIKE COV 2"/>
    <property type="match status" value="1"/>
</dbReference>
<name>A0AAF0CQC1_9BACT</name>
<dbReference type="RefSeq" id="WP_330931289.1">
    <property type="nucleotide sequence ID" value="NZ_CP119075.1"/>
</dbReference>
<evidence type="ECO:0000256" key="1">
    <source>
        <dbReference type="SAM" id="MobiDB-lite"/>
    </source>
</evidence>
<organism evidence="3 4">
    <name type="scientific">Synoicihabitans lomoniglobus</name>
    <dbReference type="NCBI Taxonomy" id="2909285"/>
    <lineage>
        <taxon>Bacteria</taxon>
        <taxon>Pseudomonadati</taxon>
        <taxon>Verrucomicrobiota</taxon>
        <taxon>Opitutia</taxon>
        <taxon>Opitutales</taxon>
        <taxon>Opitutaceae</taxon>
        <taxon>Synoicihabitans</taxon>
    </lineage>
</organism>
<dbReference type="PANTHER" id="PTHR31876">
    <property type="entry name" value="COV-LIKE PROTEIN 1"/>
    <property type="match status" value="1"/>
</dbReference>
<dbReference type="InterPro" id="IPR007462">
    <property type="entry name" value="COV1-like"/>
</dbReference>
<feature type="region of interest" description="Disordered" evidence="1">
    <location>
        <begin position="209"/>
        <end position="230"/>
    </location>
</feature>
<keyword evidence="2" id="KW-0472">Membrane</keyword>
<feature type="transmembrane region" description="Helical" evidence="2">
    <location>
        <begin position="63"/>
        <end position="88"/>
    </location>
</feature>
<protein>
    <submittedName>
        <fullName evidence="3">DUF502 domain-containing protein</fullName>
    </submittedName>
</protein>
<evidence type="ECO:0000313" key="4">
    <source>
        <dbReference type="Proteomes" id="UP001218638"/>
    </source>
</evidence>
<sequence length="230" mass="25347">MPKPPKSKFTSARNAFLSGLLLLAPLAVTWVVFSWLVDRVGGTFRPFFFFAVPDNLRQESLEIVWNVLATLIVVLLVTTLGVVSRYVFTAYFGRTAERVINNIPGVGSVYRTVKQIVDTFSAQKRNVFEKVVLVEYPAPGSHVVGFLTNRAKGELQHRTESELWTVFIPTTPNPTSGFLIFYPSEKVTELDMTVGDAMKLIISGGTVVPPWPPPAKTHPPLPETADASSA</sequence>
<gene>
    <name evidence="3" type="ORF">PXH66_04465</name>
</gene>
<proteinExistence type="predicted"/>
<keyword evidence="4" id="KW-1185">Reference proteome</keyword>
<dbReference type="KEGG" id="slom:PXH66_04465"/>
<keyword evidence="2" id="KW-0812">Transmembrane</keyword>
<feature type="compositionally biased region" description="Pro residues" evidence="1">
    <location>
        <begin position="209"/>
        <end position="222"/>
    </location>
</feature>
<dbReference type="EMBL" id="CP119075">
    <property type="protein sequence ID" value="WED66099.1"/>
    <property type="molecule type" value="Genomic_DNA"/>
</dbReference>
<dbReference type="Pfam" id="PF04367">
    <property type="entry name" value="DUF502"/>
    <property type="match status" value="1"/>
</dbReference>
<accession>A0AAF0CQC1</accession>
<keyword evidence="2" id="KW-1133">Transmembrane helix</keyword>
<evidence type="ECO:0000256" key="2">
    <source>
        <dbReference type="SAM" id="Phobius"/>
    </source>
</evidence>
<dbReference type="AlphaFoldDB" id="A0AAF0CQC1"/>
<reference evidence="3" key="1">
    <citation type="submission" date="2023-03" db="EMBL/GenBank/DDBJ databases">
        <title>Lomoglobus Profundus gen. nov., sp. nov., a novel member of the phylum Verrucomicrobia, isolated from deep-marine sediment of South China Sea.</title>
        <authorList>
            <person name="Ahmad T."/>
            <person name="Ishaq S.E."/>
            <person name="Wang F."/>
        </authorList>
    </citation>
    <scope>NUCLEOTIDE SEQUENCE</scope>
    <source>
        <strain evidence="3">LMO-M01</strain>
    </source>
</reference>